<keyword evidence="4" id="KW-0653">Protein transport</keyword>
<comment type="subcellular location">
    <subcellularLocation>
        <location evidence="1">Endoplasmic reticulum</location>
    </subcellularLocation>
</comment>
<feature type="domain" description="Sec39" evidence="5">
    <location>
        <begin position="338"/>
        <end position="678"/>
    </location>
</feature>
<keyword evidence="7" id="KW-1185">Reference proteome</keyword>
<evidence type="ECO:0000256" key="3">
    <source>
        <dbReference type="ARBA" id="ARBA00022824"/>
    </source>
</evidence>
<evidence type="ECO:0000256" key="1">
    <source>
        <dbReference type="ARBA" id="ARBA00004240"/>
    </source>
</evidence>
<evidence type="ECO:0000313" key="6">
    <source>
        <dbReference type="EMBL" id="KAH3687768.1"/>
    </source>
</evidence>
<dbReference type="AlphaFoldDB" id="A0A9P8TQ31"/>
<gene>
    <name evidence="6" type="ORF">WICPIJ_001252</name>
</gene>
<evidence type="ECO:0000259" key="5">
    <source>
        <dbReference type="Pfam" id="PF08314"/>
    </source>
</evidence>
<organism evidence="6 7">
    <name type="scientific">Wickerhamomyces pijperi</name>
    <name type="common">Yeast</name>
    <name type="synonym">Pichia pijperi</name>
    <dbReference type="NCBI Taxonomy" id="599730"/>
    <lineage>
        <taxon>Eukaryota</taxon>
        <taxon>Fungi</taxon>
        <taxon>Dikarya</taxon>
        <taxon>Ascomycota</taxon>
        <taxon>Saccharomycotina</taxon>
        <taxon>Saccharomycetes</taxon>
        <taxon>Phaffomycetales</taxon>
        <taxon>Wickerhamomycetaceae</taxon>
        <taxon>Wickerhamomyces</taxon>
    </lineage>
</organism>
<reference evidence="6" key="2">
    <citation type="submission" date="2021-01" db="EMBL/GenBank/DDBJ databases">
        <authorList>
            <person name="Schikora-Tamarit M.A."/>
        </authorList>
    </citation>
    <scope>NUCLEOTIDE SEQUENCE</scope>
    <source>
        <strain evidence="6">CBS2887</strain>
    </source>
</reference>
<name>A0A9P8TQ31_WICPI</name>
<keyword evidence="3" id="KW-0256">Endoplasmic reticulum</keyword>
<dbReference type="GO" id="GO:0015031">
    <property type="term" value="P:protein transport"/>
    <property type="evidence" value="ECO:0007669"/>
    <property type="project" value="UniProtKB-KW"/>
</dbReference>
<dbReference type="Pfam" id="PF08314">
    <property type="entry name" value="Sec39"/>
    <property type="match status" value="1"/>
</dbReference>
<protein>
    <recommendedName>
        <fullName evidence="5">Sec39 domain-containing protein</fullName>
    </recommendedName>
</protein>
<dbReference type="OrthoDB" id="342024at2759"/>
<evidence type="ECO:0000256" key="4">
    <source>
        <dbReference type="ARBA" id="ARBA00022927"/>
    </source>
</evidence>
<dbReference type="PANTHER" id="PTHR40787:SF3">
    <property type="entry name" value="PROTEIN TRANSPORT PROTEIN SEC39"/>
    <property type="match status" value="1"/>
</dbReference>
<proteinExistence type="predicted"/>
<evidence type="ECO:0000313" key="7">
    <source>
        <dbReference type="Proteomes" id="UP000774326"/>
    </source>
</evidence>
<comment type="caution">
    <text evidence="6">The sequence shown here is derived from an EMBL/GenBank/DDBJ whole genome shotgun (WGS) entry which is preliminary data.</text>
</comment>
<dbReference type="InterPro" id="IPR013244">
    <property type="entry name" value="Sec39_domain"/>
</dbReference>
<accession>A0A9P8TQ31</accession>
<keyword evidence="2" id="KW-0813">Transport</keyword>
<dbReference type="GO" id="GO:0005783">
    <property type="term" value="C:endoplasmic reticulum"/>
    <property type="evidence" value="ECO:0007669"/>
    <property type="project" value="UniProtKB-SubCell"/>
</dbReference>
<evidence type="ECO:0000256" key="2">
    <source>
        <dbReference type="ARBA" id="ARBA00022448"/>
    </source>
</evidence>
<dbReference type="EMBL" id="JAEUBG010000626">
    <property type="protein sequence ID" value="KAH3687768.1"/>
    <property type="molecule type" value="Genomic_DNA"/>
</dbReference>
<dbReference type="PANTHER" id="PTHR40787">
    <property type="entry name" value="SECRETED PROTEIN"/>
    <property type="match status" value="1"/>
</dbReference>
<dbReference type="GO" id="GO:0006890">
    <property type="term" value="P:retrograde vesicle-mediated transport, Golgi to endoplasmic reticulum"/>
    <property type="evidence" value="ECO:0007669"/>
    <property type="project" value="InterPro"/>
</dbReference>
<reference evidence="6" key="1">
    <citation type="journal article" date="2021" name="Open Biol.">
        <title>Shared evolutionary footprints suggest mitochondrial oxidative damage underlies multiple complex I losses in fungi.</title>
        <authorList>
            <person name="Schikora-Tamarit M.A."/>
            <person name="Marcet-Houben M."/>
            <person name="Nosek J."/>
            <person name="Gabaldon T."/>
        </authorList>
    </citation>
    <scope>NUCLEOTIDE SEQUENCE</scope>
    <source>
        <strain evidence="6">CBS2887</strain>
    </source>
</reference>
<sequence length="748" mass="84804">MTNSEITLLKTSLLLSSGHLELILPYLTHLITNNKNKKLDQDGDYTIDRYLKIQSIMALLLVNVDEYEPSENLAFVADLIKLPQLNEANSDKELIEQEQEQEQYDEIETLITDLMIQLNLDQDVITLTQKGSFLKSTLCASAEEYGYNCENSDSELSGVSNWVRARLRKCYACDSKMNNDKTVNLQLLIDLVDKSDTLFTYWIQQVWDPLCYYNEIKTGTEFVAIQTVAQFEDVSVVERLNLLTSKLLEKDQLELNAMIQRFVRSVDDELILECLHGMNGKSEERRFVMCCKVIQLKPESELLCSQLVKLCYSYEQTLSDSILSTMLETIQLFHISHKANAELTELLNLVKTSMILSDRLPLKTLQSLSKDAEDQQKYLQTYLQTLKTNEYSSKSSQLAIDQLRSIKDTIIPLIDTAQFEQALVTRLIRARSFSYLGSHQDLLESYPLELLCDEFWKSFKLADSIDATKGQISNAVEVLKLIDIRQQPDTATEEIKRLHGLINSLQLLSQYSLTATRSHSSFTPSNLLSLDSTAPLFSTILELNPKAYRQKPHLIELQSVLCSSLQSVKPISELHLSTLCIESSLTSDDLPFAITASLKLLNNTTNTTSDSDSLAHYWVTFLQVAKHVPFSSGAQDYNVEQVKSQMEIIMKVLTFVKGQDSTSCLSQWESLNQRLMELEDLDANGNQGFDIFALRPHNSTQNQTNRSQGNLNLPNLDLNRAVSDVAGPGLRELSENGKGLMRKFGEFF</sequence>
<dbReference type="Proteomes" id="UP000774326">
    <property type="component" value="Unassembled WGS sequence"/>
</dbReference>